<dbReference type="PROSITE" id="PS51819">
    <property type="entry name" value="VOC"/>
    <property type="match status" value="1"/>
</dbReference>
<dbReference type="AlphaFoldDB" id="A0A512NM99"/>
<protein>
    <submittedName>
        <fullName evidence="2">Glyoxalase</fullName>
    </submittedName>
</protein>
<dbReference type="EMBL" id="BKAJ01000149">
    <property type="protein sequence ID" value="GEP60078.1"/>
    <property type="molecule type" value="Genomic_DNA"/>
</dbReference>
<dbReference type="PANTHER" id="PTHR46142">
    <property type="match status" value="1"/>
</dbReference>
<dbReference type="InterPro" id="IPR037523">
    <property type="entry name" value="VOC_core"/>
</dbReference>
<dbReference type="Gene3D" id="3.10.180.10">
    <property type="entry name" value="2,3-Dihydroxybiphenyl 1,2-Dioxygenase, domain 1"/>
    <property type="match status" value="1"/>
</dbReference>
<organism evidence="2 3">
    <name type="scientific">Reyranella soli</name>
    <dbReference type="NCBI Taxonomy" id="1230389"/>
    <lineage>
        <taxon>Bacteria</taxon>
        <taxon>Pseudomonadati</taxon>
        <taxon>Pseudomonadota</taxon>
        <taxon>Alphaproteobacteria</taxon>
        <taxon>Hyphomicrobiales</taxon>
        <taxon>Reyranellaceae</taxon>
        <taxon>Reyranella</taxon>
    </lineage>
</organism>
<evidence type="ECO:0000313" key="3">
    <source>
        <dbReference type="Proteomes" id="UP000321058"/>
    </source>
</evidence>
<keyword evidence="3" id="KW-1185">Reference proteome</keyword>
<gene>
    <name evidence="2" type="ORF">RSO01_72440</name>
</gene>
<feature type="domain" description="VOC" evidence="1">
    <location>
        <begin position="7"/>
        <end position="134"/>
    </location>
</feature>
<dbReference type="InterPro" id="IPR029068">
    <property type="entry name" value="Glyas_Bleomycin-R_OHBP_Dase"/>
</dbReference>
<dbReference type="Proteomes" id="UP000321058">
    <property type="component" value="Unassembled WGS sequence"/>
</dbReference>
<accession>A0A512NM99</accession>
<dbReference type="SUPFAM" id="SSF54593">
    <property type="entry name" value="Glyoxalase/Bleomycin resistance protein/Dihydroxybiphenyl dioxygenase"/>
    <property type="match status" value="1"/>
</dbReference>
<sequence>MAVEILEIHHTGVRVDDDGAKLKATQDFYADVLGLQCDSGRPTIPGIPGAWVNVGEVGQIHLIGGKQPSPVAKGPGEDPTRPHVAYAVRSIKETRAELDRMGVKYWVIEGLVSPDSTQLFMNDPCGNMVELHQFDTCRCRASNRVKA</sequence>
<dbReference type="Pfam" id="PF00903">
    <property type="entry name" value="Glyoxalase"/>
    <property type="match status" value="1"/>
</dbReference>
<proteinExistence type="predicted"/>
<comment type="caution">
    <text evidence="2">The sequence shown here is derived from an EMBL/GenBank/DDBJ whole genome shotgun (WGS) entry which is preliminary data.</text>
</comment>
<evidence type="ECO:0000259" key="1">
    <source>
        <dbReference type="PROSITE" id="PS51819"/>
    </source>
</evidence>
<dbReference type="PANTHER" id="PTHR46142:SF3">
    <property type="entry name" value="F18B13.24 PROTEIN"/>
    <property type="match status" value="1"/>
</dbReference>
<evidence type="ECO:0000313" key="2">
    <source>
        <dbReference type="EMBL" id="GEP60078.1"/>
    </source>
</evidence>
<name>A0A512NM99_9HYPH</name>
<dbReference type="OrthoDB" id="5243302at2"/>
<dbReference type="RefSeq" id="WP_147155446.1">
    <property type="nucleotide sequence ID" value="NZ_BKAJ01000149.1"/>
</dbReference>
<reference evidence="2 3" key="1">
    <citation type="submission" date="2019-07" db="EMBL/GenBank/DDBJ databases">
        <title>Whole genome shotgun sequence of Reyranella soli NBRC 108950.</title>
        <authorList>
            <person name="Hosoyama A."/>
            <person name="Uohara A."/>
            <person name="Ohji S."/>
            <person name="Ichikawa N."/>
        </authorList>
    </citation>
    <scope>NUCLEOTIDE SEQUENCE [LARGE SCALE GENOMIC DNA]</scope>
    <source>
        <strain evidence="2 3">NBRC 108950</strain>
    </source>
</reference>
<dbReference type="InterPro" id="IPR004360">
    <property type="entry name" value="Glyas_Fos-R_dOase_dom"/>
</dbReference>